<dbReference type="Proteomes" id="UP001147747">
    <property type="component" value="Unassembled WGS sequence"/>
</dbReference>
<keyword evidence="3 6" id="KW-1133">Transmembrane helix</keyword>
<feature type="transmembrane region" description="Helical" evidence="6">
    <location>
        <begin position="101"/>
        <end position="128"/>
    </location>
</feature>
<dbReference type="InterPro" id="IPR049326">
    <property type="entry name" value="Rhodopsin_dom_fungi"/>
</dbReference>
<comment type="similarity">
    <text evidence="5">Belongs to the SAT4 family.</text>
</comment>
<evidence type="ECO:0000256" key="1">
    <source>
        <dbReference type="ARBA" id="ARBA00004141"/>
    </source>
</evidence>
<accession>A0A9W9VZE9</accession>
<dbReference type="GO" id="GO:0016020">
    <property type="term" value="C:membrane"/>
    <property type="evidence" value="ECO:0007669"/>
    <property type="project" value="UniProtKB-SubCell"/>
</dbReference>
<feature type="transmembrane region" description="Helical" evidence="6">
    <location>
        <begin position="191"/>
        <end position="213"/>
    </location>
</feature>
<feature type="domain" description="Rhodopsin" evidence="7">
    <location>
        <begin position="44"/>
        <end position="225"/>
    </location>
</feature>
<keyword evidence="9" id="KW-1185">Reference proteome</keyword>
<dbReference type="PANTHER" id="PTHR33048">
    <property type="entry name" value="PTH11-LIKE INTEGRAL MEMBRANE PROTEIN (AFU_ORTHOLOGUE AFUA_5G11245)"/>
    <property type="match status" value="1"/>
</dbReference>
<evidence type="ECO:0000259" key="7">
    <source>
        <dbReference type="Pfam" id="PF20684"/>
    </source>
</evidence>
<evidence type="ECO:0000256" key="2">
    <source>
        <dbReference type="ARBA" id="ARBA00022692"/>
    </source>
</evidence>
<keyword evidence="4 6" id="KW-0472">Membrane</keyword>
<comment type="caution">
    <text evidence="8">The sequence shown here is derived from an EMBL/GenBank/DDBJ whole genome shotgun (WGS) entry which is preliminary data.</text>
</comment>
<reference evidence="8" key="1">
    <citation type="submission" date="2022-12" db="EMBL/GenBank/DDBJ databases">
        <authorList>
            <person name="Petersen C."/>
        </authorList>
    </citation>
    <scope>NUCLEOTIDE SEQUENCE</scope>
    <source>
        <strain evidence="8">IBT 29677</strain>
    </source>
</reference>
<feature type="non-terminal residue" evidence="8">
    <location>
        <position position="403"/>
    </location>
</feature>
<evidence type="ECO:0000256" key="6">
    <source>
        <dbReference type="SAM" id="Phobius"/>
    </source>
</evidence>
<dbReference type="OrthoDB" id="5329176at2759"/>
<evidence type="ECO:0000256" key="5">
    <source>
        <dbReference type="ARBA" id="ARBA00038359"/>
    </source>
</evidence>
<dbReference type="RefSeq" id="XP_056487955.1">
    <property type="nucleotide sequence ID" value="XM_056632404.1"/>
</dbReference>
<dbReference type="AlphaFoldDB" id="A0A9W9VZE9"/>
<organism evidence="8 9">
    <name type="scientific">Penicillium cosmopolitanum</name>
    <dbReference type="NCBI Taxonomy" id="1131564"/>
    <lineage>
        <taxon>Eukaryota</taxon>
        <taxon>Fungi</taxon>
        <taxon>Dikarya</taxon>
        <taxon>Ascomycota</taxon>
        <taxon>Pezizomycotina</taxon>
        <taxon>Eurotiomycetes</taxon>
        <taxon>Eurotiomycetidae</taxon>
        <taxon>Eurotiales</taxon>
        <taxon>Aspergillaceae</taxon>
        <taxon>Penicillium</taxon>
    </lineage>
</organism>
<sequence length="403" mass="45667">KEERQLRGTQYLQNEFKYALAGPSLAIFIISIIMMIISIVAVSMRTFVRLYIVRAFGWDDILMLAALALFLVLNVCSIIGAKNGAGRDKSDFTDRHVYRLALLYWWLSQIFYIWASVLAKISIAVALLRLTIEKIHRIVLLCNIGLSIAIGFMFWMVMLLDCHPISYFWDYADPSKTGTCMSKSDLVKVAYVYSCLTIVCDLTLAILPIFLIWKLQMSYWTKVAVGGSSQPRRGCECRGHSSVTVSPLLFRYQFPTRWRNISSIGMIKVFKAHADNFQDSTYQIAIWSLIETGLGITASSLFTLRPLFRWLRHENLSYGRHTRGPSRGYDGRGYNECQLSSLNKDGLKDSNPRVPAPVRIRGKRGSVISTVTLPSLRDFITSRSSEEVLYPDMNPFASTNGVT</sequence>
<feature type="non-terminal residue" evidence="8">
    <location>
        <position position="1"/>
    </location>
</feature>
<protein>
    <submittedName>
        <fullName evidence="8">Pectinesterase</fullName>
    </submittedName>
</protein>
<dbReference type="PANTHER" id="PTHR33048:SF140">
    <property type="entry name" value="ATPASE, PUTATIVE (EUROFUNG)-RELATED"/>
    <property type="match status" value="1"/>
</dbReference>
<evidence type="ECO:0000313" key="8">
    <source>
        <dbReference type="EMBL" id="KAJ5392277.1"/>
    </source>
</evidence>
<gene>
    <name evidence="8" type="ORF">N7509_007767</name>
</gene>
<evidence type="ECO:0000256" key="3">
    <source>
        <dbReference type="ARBA" id="ARBA00022989"/>
    </source>
</evidence>
<comment type="subcellular location">
    <subcellularLocation>
        <location evidence="1">Membrane</location>
        <topology evidence="1">Multi-pass membrane protein</topology>
    </subcellularLocation>
</comment>
<name>A0A9W9VZE9_9EURO</name>
<evidence type="ECO:0000313" key="9">
    <source>
        <dbReference type="Proteomes" id="UP001147747"/>
    </source>
</evidence>
<keyword evidence="2 6" id="KW-0812">Transmembrane</keyword>
<feature type="transmembrane region" description="Helical" evidence="6">
    <location>
        <begin position="20"/>
        <end position="41"/>
    </location>
</feature>
<feature type="transmembrane region" description="Helical" evidence="6">
    <location>
        <begin position="61"/>
        <end position="81"/>
    </location>
</feature>
<dbReference type="GeneID" id="81371384"/>
<reference evidence="8" key="2">
    <citation type="journal article" date="2023" name="IMA Fungus">
        <title>Comparative genomic study of the Penicillium genus elucidates a diverse pangenome and 15 lateral gene transfer events.</title>
        <authorList>
            <person name="Petersen C."/>
            <person name="Sorensen T."/>
            <person name="Nielsen M.R."/>
            <person name="Sondergaard T.E."/>
            <person name="Sorensen J.L."/>
            <person name="Fitzpatrick D.A."/>
            <person name="Frisvad J.C."/>
            <person name="Nielsen K.L."/>
        </authorList>
    </citation>
    <scope>NUCLEOTIDE SEQUENCE</scope>
    <source>
        <strain evidence="8">IBT 29677</strain>
    </source>
</reference>
<dbReference type="EMBL" id="JAPZBU010000008">
    <property type="protein sequence ID" value="KAJ5392277.1"/>
    <property type="molecule type" value="Genomic_DNA"/>
</dbReference>
<dbReference type="Pfam" id="PF20684">
    <property type="entry name" value="Fung_rhodopsin"/>
    <property type="match status" value="1"/>
</dbReference>
<dbReference type="InterPro" id="IPR052337">
    <property type="entry name" value="SAT4-like"/>
</dbReference>
<feature type="transmembrane region" description="Helical" evidence="6">
    <location>
        <begin position="140"/>
        <end position="160"/>
    </location>
</feature>
<evidence type="ECO:0000256" key="4">
    <source>
        <dbReference type="ARBA" id="ARBA00023136"/>
    </source>
</evidence>
<proteinExistence type="inferred from homology"/>